<evidence type="ECO:0000313" key="9">
    <source>
        <dbReference type="EMBL" id="MBM7131538.1"/>
    </source>
</evidence>
<organism evidence="9 10">
    <name type="scientific">Dyella mobilis</name>
    <dbReference type="NCBI Taxonomy" id="1849582"/>
    <lineage>
        <taxon>Bacteria</taxon>
        <taxon>Pseudomonadati</taxon>
        <taxon>Pseudomonadota</taxon>
        <taxon>Gammaproteobacteria</taxon>
        <taxon>Lysobacterales</taxon>
        <taxon>Rhodanobacteraceae</taxon>
        <taxon>Dyella</taxon>
    </lineage>
</organism>
<sequence>MCYSAQIFADFRKYERLGGALDLRAFVKMFWQRRKSGDWVRKVPKAMRDAFANPRDAGEAEINAIAIDANRSAALALETEIAEQTERKLKADAVLASPKPTKKAENDRRVAGNKIEAAQAKLDQLGATANAEGLGRIWPGSYCPVLVRDHKTGERLIRRMRYRCRLPGWTAKDEALKPGTYNARQDKLSTVWKKLFGWNHGIVVASRFYESVSLHRLQHRELAPGERDISVEIRFEPEPRQDMLLACLWRYVEPEHDEEGAGFYSFAIITREPPAEVQDAGHDRCVIAIRPENVDVWLNPDPHDLAPLYAILDDPIDAFYQHELAKKEAEEVA</sequence>
<evidence type="ECO:0000256" key="4">
    <source>
        <dbReference type="ARBA" id="ARBA00022801"/>
    </source>
</evidence>
<dbReference type="EC" id="3.4.-.-" evidence="8"/>
<evidence type="ECO:0000256" key="7">
    <source>
        <dbReference type="ARBA" id="ARBA00023239"/>
    </source>
</evidence>
<dbReference type="SUPFAM" id="SSF143081">
    <property type="entry name" value="BB1717-like"/>
    <property type="match status" value="1"/>
</dbReference>
<dbReference type="Gene3D" id="3.90.1680.10">
    <property type="entry name" value="SOS response associated peptidase-like"/>
    <property type="match status" value="1"/>
</dbReference>
<evidence type="ECO:0000256" key="6">
    <source>
        <dbReference type="ARBA" id="ARBA00023125"/>
    </source>
</evidence>
<proteinExistence type="inferred from homology"/>
<dbReference type="RefSeq" id="WP_204633098.1">
    <property type="nucleotide sequence ID" value="NZ_BSOC01000001.1"/>
</dbReference>
<comment type="similarity">
    <text evidence="1 8">Belongs to the SOS response-associated peptidase family.</text>
</comment>
<dbReference type="EMBL" id="JADIKF010000040">
    <property type="protein sequence ID" value="MBM7131538.1"/>
    <property type="molecule type" value="Genomic_DNA"/>
</dbReference>
<keyword evidence="7" id="KW-0456">Lyase</keyword>
<dbReference type="Proteomes" id="UP001430193">
    <property type="component" value="Unassembled WGS sequence"/>
</dbReference>
<dbReference type="Pfam" id="PF02586">
    <property type="entry name" value="SRAP"/>
    <property type="match status" value="1"/>
</dbReference>
<keyword evidence="3" id="KW-0227">DNA damage</keyword>
<evidence type="ECO:0000313" key="10">
    <source>
        <dbReference type="Proteomes" id="UP001430193"/>
    </source>
</evidence>
<dbReference type="InterPro" id="IPR003738">
    <property type="entry name" value="SRAP"/>
</dbReference>
<evidence type="ECO:0000256" key="2">
    <source>
        <dbReference type="ARBA" id="ARBA00022670"/>
    </source>
</evidence>
<evidence type="ECO:0000256" key="3">
    <source>
        <dbReference type="ARBA" id="ARBA00022763"/>
    </source>
</evidence>
<protein>
    <recommendedName>
        <fullName evidence="8">Abasic site processing protein</fullName>
        <ecNumber evidence="8">3.4.-.-</ecNumber>
    </recommendedName>
</protein>
<dbReference type="PANTHER" id="PTHR13604">
    <property type="entry name" value="DC12-RELATED"/>
    <property type="match status" value="1"/>
</dbReference>
<accession>A0ABS2KK57</accession>
<name>A0ABS2KK57_9GAMM</name>
<dbReference type="InterPro" id="IPR036590">
    <property type="entry name" value="SRAP-like"/>
</dbReference>
<keyword evidence="5" id="KW-0190">Covalent protein-DNA linkage</keyword>
<keyword evidence="4 8" id="KW-0378">Hydrolase</keyword>
<keyword evidence="6" id="KW-0238">DNA-binding</keyword>
<evidence type="ECO:0000256" key="5">
    <source>
        <dbReference type="ARBA" id="ARBA00023124"/>
    </source>
</evidence>
<evidence type="ECO:0000256" key="8">
    <source>
        <dbReference type="RuleBase" id="RU364100"/>
    </source>
</evidence>
<keyword evidence="10" id="KW-1185">Reference proteome</keyword>
<evidence type="ECO:0000256" key="1">
    <source>
        <dbReference type="ARBA" id="ARBA00008136"/>
    </source>
</evidence>
<comment type="caution">
    <text evidence="9">The sequence shown here is derived from an EMBL/GenBank/DDBJ whole genome shotgun (WGS) entry which is preliminary data.</text>
</comment>
<dbReference type="PANTHER" id="PTHR13604:SF0">
    <property type="entry name" value="ABASIC SITE PROCESSING PROTEIN HMCES"/>
    <property type="match status" value="1"/>
</dbReference>
<reference evidence="9" key="1">
    <citation type="submission" date="2020-10" db="EMBL/GenBank/DDBJ databases">
        <title>Phylogeny of dyella-like bacteria.</title>
        <authorList>
            <person name="Fu J."/>
        </authorList>
    </citation>
    <scope>NUCLEOTIDE SEQUENCE</scope>
    <source>
        <strain evidence="9">DHON07</strain>
    </source>
</reference>
<gene>
    <name evidence="9" type="ORF">ISS99_18610</name>
</gene>
<keyword evidence="2 8" id="KW-0645">Protease</keyword>